<feature type="transmembrane region" description="Helical" evidence="6">
    <location>
        <begin position="24"/>
        <end position="51"/>
    </location>
</feature>
<dbReference type="GO" id="GO:0005886">
    <property type="term" value="C:plasma membrane"/>
    <property type="evidence" value="ECO:0007669"/>
    <property type="project" value="UniProtKB-SubCell"/>
</dbReference>
<sequence>MMVFHPVLHPEAFCSKELTTNLHYQLMCVAVVNIIPALIAVVGNALILIALHKESSLHQPSKILLCSLASSDLSLGFSTLVFATCWLSTVLQQKWQSCQYVYLAYGITAVTLFGVSLFTTTAISVDRLLALLLGLRYRLTVTVKRVYATVVVVWLFPILGIAVEFYTKDERRIFASSCIMLSLILAMCCYLQIYLKLRDGQIQVRQTNLSTPMSLARYRKTVHNALWVQLAFVVFFVPFCVIAPFAYPAVVEEKSVAFFLALVSASTLLLCNSSLNPFLYCWKIKQVRRAVKNTLSQFSCSLNGN</sequence>
<name>A0AAD9V504_ACRCE</name>
<gene>
    <name evidence="8" type="ORF">P5673_016062</name>
</gene>
<dbReference type="Pfam" id="PF00001">
    <property type="entry name" value="7tm_1"/>
    <property type="match status" value="1"/>
</dbReference>
<comment type="subcellular location">
    <subcellularLocation>
        <location evidence="1">Cell membrane</location>
        <topology evidence="1">Multi-pass membrane protein</topology>
    </subcellularLocation>
</comment>
<dbReference type="Gene3D" id="1.20.1070.10">
    <property type="entry name" value="Rhodopsin 7-helix transmembrane proteins"/>
    <property type="match status" value="1"/>
</dbReference>
<evidence type="ECO:0000256" key="6">
    <source>
        <dbReference type="SAM" id="Phobius"/>
    </source>
</evidence>
<accession>A0AAD9V504</accession>
<protein>
    <submittedName>
        <fullName evidence="8">Follicle-stimulating hormone receptor</fullName>
    </submittedName>
</protein>
<feature type="transmembrane region" description="Helical" evidence="6">
    <location>
        <begin position="63"/>
        <end position="89"/>
    </location>
</feature>
<dbReference type="EMBL" id="JARQWQ010000034">
    <property type="protein sequence ID" value="KAK2560945.1"/>
    <property type="molecule type" value="Genomic_DNA"/>
</dbReference>
<dbReference type="InterPro" id="IPR000276">
    <property type="entry name" value="GPCR_Rhodpsn"/>
</dbReference>
<dbReference type="PANTHER" id="PTHR22750">
    <property type="entry name" value="G-PROTEIN COUPLED RECEPTOR"/>
    <property type="match status" value="1"/>
</dbReference>
<dbReference type="PRINTS" id="PR00237">
    <property type="entry name" value="GPCRRHODOPSN"/>
</dbReference>
<feature type="transmembrane region" description="Helical" evidence="6">
    <location>
        <begin position="146"/>
        <end position="167"/>
    </location>
</feature>
<comment type="caution">
    <text evidence="8">The sequence shown here is derived from an EMBL/GenBank/DDBJ whole genome shotgun (WGS) entry which is preliminary data.</text>
</comment>
<feature type="transmembrane region" description="Helical" evidence="6">
    <location>
        <begin position="101"/>
        <end position="125"/>
    </location>
</feature>
<keyword evidence="4 6" id="KW-1133">Transmembrane helix</keyword>
<dbReference type="SUPFAM" id="SSF81321">
    <property type="entry name" value="Family A G protein-coupled receptor-like"/>
    <property type="match status" value="1"/>
</dbReference>
<reference evidence="8" key="1">
    <citation type="journal article" date="2023" name="G3 (Bethesda)">
        <title>Whole genome assembly and annotation of the endangered Caribbean coral Acropora cervicornis.</title>
        <authorList>
            <person name="Selwyn J.D."/>
            <person name="Vollmer S.V."/>
        </authorList>
    </citation>
    <scope>NUCLEOTIDE SEQUENCE</scope>
    <source>
        <strain evidence="8">K2</strain>
    </source>
</reference>
<feature type="transmembrane region" description="Helical" evidence="6">
    <location>
        <begin position="256"/>
        <end position="282"/>
    </location>
</feature>
<keyword evidence="8" id="KW-0675">Receptor</keyword>
<feature type="transmembrane region" description="Helical" evidence="6">
    <location>
        <begin position="226"/>
        <end position="250"/>
    </location>
</feature>
<dbReference type="CDD" id="cd00637">
    <property type="entry name" value="7tm_classA_rhodopsin-like"/>
    <property type="match status" value="1"/>
</dbReference>
<proteinExistence type="predicted"/>
<dbReference type="PROSITE" id="PS50262">
    <property type="entry name" value="G_PROTEIN_RECEP_F1_2"/>
    <property type="match status" value="1"/>
</dbReference>
<evidence type="ECO:0000256" key="4">
    <source>
        <dbReference type="ARBA" id="ARBA00022989"/>
    </source>
</evidence>
<keyword evidence="9" id="KW-1185">Reference proteome</keyword>
<evidence type="ECO:0000313" key="8">
    <source>
        <dbReference type="EMBL" id="KAK2560945.1"/>
    </source>
</evidence>
<evidence type="ECO:0000256" key="1">
    <source>
        <dbReference type="ARBA" id="ARBA00004651"/>
    </source>
</evidence>
<dbReference type="AlphaFoldDB" id="A0AAD9V504"/>
<evidence type="ECO:0000256" key="3">
    <source>
        <dbReference type="ARBA" id="ARBA00022692"/>
    </source>
</evidence>
<dbReference type="Proteomes" id="UP001249851">
    <property type="component" value="Unassembled WGS sequence"/>
</dbReference>
<evidence type="ECO:0000313" key="9">
    <source>
        <dbReference type="Proteomes" id="UP001249851"/>
    </source>
</evidence>
<keyword evidence="2" id="KW-1003">Cell membrane</keyword>
<organism evidence="8 9">
    <name type="scientific">Acropora cervicornis</name>
    <name type="common">Staghorn coral</name>
    <dbReference type="NCBI Taxonomy" id="6130"/>
    <lineage>
        <taxon>Eukaryota</taxon>
        <taxon>Metazoa</taxon>
        <taxon>Cnidaria</taxon>
        <taxon>Anthozoa</taxon>
        <taxon>Hexacorallia</taxon>
        <taxon>Scleractinia</taxon>
        <taxon>Astrocoeniina</taxon>
        <taxon>Acroporidae</taxon>
        <taxon>Acropora</taxon>
    </lineage>
</organism>
<evidence type="ECO:0000259" key="7">
    <source>
        <dbReference type="PROSITE" id="PS50262"/>
    </source>
</evidence>
<reference evidence="8" key="2">
    <citation type="journal article" date="2023" name="Science">
        <title>Genomic signatures of disease resistance in endangered staghorn corals.</title>
        <authorList>
            <person name="Vollmer S.V."/>
            <person name="Selwyn J.D."/>
            <person name="Despard B.A."/>
            <person name="Roesel C.L."/>
        </authorList>
    </citation>
    <scope>NUCLEOTIDE SEQUENCE</scope>
    <source>
        <strain evidence="8">K2</strain>
    </source>
</reference>
<evidence type="ECO:0000256" key="2">
    <source>
        <dbReference type="ARBA" id="ARBA00022475"/>
    </source>
</evidence>
<keyword evidence="3 6" id="KW-0812">Transmembrane</keyword>
<evidence type="ECO:0000256" key="5">
    <source>
        <dbReference type="ARBA" id="ARBA00023136"/>
    </source>
</evidence>
<keyword evidence="5 6" id="KW-0472">Membrane</keyword>
<dbReference type="InterPro" id="IPR017452">
    <property type="entry name" value="GPCR_Rhodpsn_7TM"/>
</dbReference>
<feature type="domain" description="G-protein coupled receptors family 1 profile" evidence="7">
    <location>
        <begin position="43"/>
        <end position="280"/>
    </location>
</feature>
<feature type="transmembrane region" description="Helical" evidence="6">
    <location>
        <begin position="173"/>
        <end position="195"/>
    </location>
</feature>
<dbReference type="SMART" id="SM01381">
    <property type="entry name" value="7TM_GPCR_Srsx"/>
    <property type="match status" value="1"/>
</dbReference>
<dbReference type="GO" id="GO:0004930">
    <property type="term" value="F:G protein-coupled receptor activity"/>
    <property type="evidence" value="ECO:0007669"/>
    <property type="project" value="InterPro"/>
</dbReference>